<dbReference type="AlphaFoldDB" id="A0AA86TCX0"/>
<gene>
    <name evidence="2" type="ORF">AYBTSS11_LOCUS26187</name>
</gene>
<feature type="region of interest" description="Disordered" evidence="1">
    <location>
        <begin position="48"/>
        <end position="73"/>
    </location>
</feature>
<dbReference type="Proteomes" id="UP001189624">
    <property type="component" value="Chromosome 9"/>
</dbReference>
<evidence type="ECO:0000256" key="1">
    <source>
        <dbReference type="SAM" id="MobiDB-lite"/>
    </source>
</evidence>
<dbReference type="EMBL" id="OY731406">
    <property type="protein sequence ID" value="CAJ1974116.1"/>
    <property type="molecule type" value="Genomic_DNA"/>
</dbReference>
<sequence>MGPNGAEQVTTCGEGIFVSQPNLGDCGNATVSNPNDKVIRLPPAVEVNEKNGKTPTVGLEPTTTRLRALRSTN</sequence>
<proteinExistence type="predicted"/>
<dbReference type="Gramene" id="rna-AYBTSS11_LOCUS26187">
    <property type="protein sequence ID" value="CAJ1974116.1"/>
    <property type="gene ID" value="gene-AYBTSS11_LOCUS26187"/>
</dbReference>
<accession>A0AA86TCX0</accession>
<evidence type="ECO:0000313" key="2">
    <source>
        <dbReference type="EMBL" id="CAJ1974116.1"/>
    </source>
</evidence>
<reference evidence="2" key="1">
    <citation type="submission" date="2023-10" db="EMBL/GenBank/DDBJ databases">
        <authorList>
            <person name="Domelevo Entfellner J.-B."/>
        </authorList>
    </citation>
    <scope>NUCLEOTIDE SEQUENCE</scope>
</reference>
<protein>
    <submittedName>
        <fullName evidence="2">Uncharacterized protein</fullName>
    </submittedName>
</protein>
<evidence type="ECO:0000313" key="3">
    <source>
        <dbReference type="Proteomes" id="UP001189624"/>
    </source>
</evidence>
<feature type="compositionally biased region" description="Polar residues" evidence="1">
    <location>
        <begin position="61"/>
        <end position="73"/>
    </location>
</feature>
<name>A0AA86TCX0_9FABA</name>
<keyword evidence="3" id="KW-1185">Reference proteome</keyword>
<organism evidence="2 3">
    <name type="scientific">Sphenostylis stenocarpa</name>
    <dbReference type="NCBI Taxonomy" id="92480"/>
    <lineage>
        <taxon>Eukaryota</taxon>
        <taxon>Viridiplantae</taxon>
        <taxon>Streptophyta</taxon>
        <taxon>Embryophyta</taxon>
        <taxon>Tracheophyta</taxon>
        <taxon>Spermatophyta</taxon>
        <taxon>Magnoliopsida</taxon>
        <taxon>eudicotyledons</taxon>
        <taxon>Gunneridae</taxon>
        <taxon>Pentapetalae</taxon>
        <taxon>rosids</taxon>
        <taxon>fabids</taxon>
        <taxon>Fabales</taxon>
        <taxon>Fabaceae</taxon>
        <taxon>Papilionoideae</taxon>
        <taxon>50 kb inversion clade</taxon>
        <taxon>NPAAA clade</taxon>
        <taxon>indigoferoid/millettioid clade</taxon>
        <taxon>Phaseoleae</taxon>
        <taxon>Sphenostylis</taxon>
    </lineage>
</organism>